<organism evidence="4 5">
    <name type="scientific">Clostridium ljungdahlii</name>
    <dbReference type="NCBI Taxonomy" id="1538"/>
    <lineage>
        <taxon>Bacteria</taxon>
        <taxon>Bacillati</taxon>
        <taxon>Bacillota</taxon>
        <taxon>Clostridia</taxon>
        <taxon>Eubacteriales</taxon>
        <taxon>Clostridiaceae</taxon>
        <taxon>Clostridium</taxon>
    </lineage>
</organism>
<feature type="binding site" evidence="3">
    <location>
        <position position="59"/>
    </location>
    <ligand>
        <name>Mg(2+)</name>
        <dbReference type="ChEBI" id="CHEBI:18420"/>
        <label>1</label>
    </ligand>
</feature>
<dbReference type="Proteomes" id="UP000077407">
    <property type="component" value="Unassembled WGS sequence"/>
</dbReference>
<dbReference type="PATRIC" id="fig|1538.10.peg.905"/>
<evidence type="ECO:0000256" key="1">
    <source>
        <dbReference type="ARBA" id="ARBA00010702"/>
    </source>
</evidence>
<dbReference type="InterPro" id="IPR050792">
    <property type="entry name" value="ADP-ribosylglycohydrolase"/>
</dbReference>
<proteinExistence type="inferred from homology"/>
<reference evidence="4 5" key="1">
    <citation type="journal article" date="2015" name="Biotechnol. Bioeng.">
        <title>Genome sequence and phenotypic characterization of Caulobacter segnis.</title>
        <authorList>
            <person name="Patel S."/>
            <person name="Fletcher B."/>
            <person name="Scott D.C."/>
            <person name="Ely B."/>
        </authorList>
    </citation>
    <scope>NUCLEOTIDE SEQUENCE [LARGE SCALE GENOMIC DNA]</scope>
    <source>
        <strain evidence="4 5">ERI-2</strain>
    </source>
</reference>
<comment type="cofactor">
    <cofactor evidence="3">
        <name>Mg(2+)</name>
        <dbReference type="ChEBI" id="CHEBI:18420"/>
    </cofactor>
    <text evidence="3">Binds 2 magnesium ions per subunit.</text>
</comment>
<keyword evidence="3" id="KW-0460">Magnesium</keyword>
<dbReference type="EMBL" id="LITT01000004">
    <property type="protein sequence ID" value="OAA91767.1"/>
    <property type="molecule type" value="Genomic_DNA"/>
</dbReference>
<dbReference type="GO" id="GO:0046872">
    <property type="term" value="F:metal ion binding"/>
    <property type="evidence" value="ECO:0007669"/>
    <property type="project" value="UniProtKB-KW"/>
</dbReference>
<feature type="binding site" evidence="3">
    <location>
        <position position="279"/>
    </location>
    <ligand>
        <name>Mg(2+)</name>
        <dbReference type="ChEBI" id="CHEBI:18420"/>
        <label>1</label>
    </ligand>
</feature>
<evidence type="ECO:0000313" key="4">
    <source>
        <dbReference type="EMBL" id="OAA91767.1"/>
    </source>
</evidence>
<comment type="caution">
    <text evidence="4">The sequence shown here is derived from an EMBL/GenBank/DDBJ whole genome shotgun (WGS) entry which is preliminary data.</text>
</comment>
<protein>
    <submittedName>
        <fullName evidence="4">ADP-ribosylglycohydrolase</fullName>
    </submittedName>
</protein>
<feature type="binding site" evidence="3">
    <location>
        <position position="282"/>
    </location>
    <ligand>
        <name>Mg(2+)</name>
        <dbReference type="ChEBI" id="CHEBI:18420"/>
        <label>1</label>
    </ligand>
</feature>
<name>A0A166S7M2_9CLOT</name>
<evidence type="ECO:0000313" key="5">
    <source>
        <dbReference type="Proteomes" id="UP000077407"/>
    </source>
</evidence>
<dbReference type="AlphaFoldDB" id="A0A166S7M2"/>
<dbReference type="PANTHER" id="PTHR16222:SF24">
    <property type="entry name" value="ADP-RIBOSYLHYDROLASE ARH3"/>
    <property type="match status" value="1"/>
</dbReference>
<accession>A0A166S7M2</accession>
<dbReference type="PANTHER" id="PTHR16222">
    <property type="entry name" value="ADP-RIBOSYLGLYCOHYDROLASE"/>
    <property type="match status" value="1"/>
</dbReference>
<dbReference type="InterPro" id="IPR005502">
    <property type="entry name" value="Ribosyl_crysJ1"/>
</dbReference>
<keyword evidence="2 4" id="KW-0378">Hydrolase</keyword>
<feature type="binding site" evidence="3">
    <location>
        <position position="61"/>
    </location>
    <ligand>
        <name>Mg(2+)</name>
        <dbReference type="ChEBI" id="CHEBI:18420"/>
        <label>1</label>
    </ligand>
</feature>
<dbReference type="Pfam" id="PF03747">
    <property type="entry name" value="ADP_ribosyl_GH"/>
    <property type="match status" value="1"/>
</dbReference>
<comment type="similarity">
    <text evidence="1">Belongs to the ADP-ribosylglycohydrolase family.</text>
</comment>
<dbReference type="SUPFAM" id="SSF101478">
    <property type="entry name" value="ADP-ribosylglycohydrolase"/>
    <property type="match status" value="1"/>
</dbReference>
<feature type="binding site" evidence="3">
    <location>
        <position position="281"/>
    </location>
    <ligand>
        <name>Mg(2+)</name>
        <dbReference type="ChEBI" id="CHEBI:18420"/>
        <label>1</label>
    </ligand>
</feature>
<evidence type="ECO:0000256" key="3">
    <source>
        <dbReference type="PIRSR" id="PIRSR605502-1"/>
    </source>
</evidence>
<keyword evidence="3" id="KW-0479">Metal-binding</keyword>
<dbReference type="Gene3D" id="1.10.4080.10">
    <property type="entry name" value="ADP-ribosylation/Crystallin J1"/>
    <property type="match status" value="1"/>
</dbReference>
<evidence type="ECO:0000256" key="2">
    <source>
        <dbReference type="ARBA" id="ARBA00022801"/>
    </source>
</evidence>
<dbReference type="GO" id="GO:0016787">
    <property type="term" value="F:hydrolase activity"/>
    <property type="evidence" value="ECO:0007669"/>
    <property type="project" value="UniProtKB-KW"/>
</dbReference>
<gene>
    <name evidence="4" type="ORF">WY13_00411</name>
</gene>
<dbReference type="RefSeq" id="WP_063554042.1">
    <property type="nucleotide sequence ID" value="NZ_LITT01000004.1"/>
</dbReference>
<dbReference type="OrthoDB" id="9761704at2"/>
<sequence length="329" mass="36012">MKNKILGTLYGMAIGDSMGMPSELWSRRKIKSFFDKIDYFLDSPSENETAIGLSKGEFTDDTAQALVILDSLMENNFIPDKKIIASNLINWAIKTNAFDKNILGPSSKAALNAIQNGEDAEIYTSKALTNGAAMRIAPVGCLFKSDNKEALVDYVYKISEVTHKTDVAISGASMIAAAVSSAMEDNDWNTIIEDSLDVFEIAKHYGYETFSASLSERLKLALDIAMKYKDDEEKFGQKIYDIIGCGTLTSEAVPSALAIAYFTKNPEKCSLMCANLGGDTDTIGAMATAICGAKVGVEAISTKWINLINTSNKVDFNYYSEKIFEQRLK</sequence>
<feature type="binding site" evidence="3">
    <location>
        <position position="60"/>
    </location>
    <ligand>
        <name>Mg(2+)</name>
        <dbReference type="ChEBI" id="CHEBI:18420"/>
        <label>1</label>
    </ligand>
</feature>
<dbReference type="InterPro" id="IPR036705">
    <property type="entry name" value="Ribosyl_crysJ1_sf"/>
</dbReference>